<feature type="non-terminal residue" evidence="8">
    <location>
        <position position="1"/>
    </location>
</feature>
<proteinExistence type="inferred from homology"/>
<dbReference type="Pfam" id="PF01609">
    <property type="entry name" value="DDE_Tnp_1"/>
    <property type="match status" value="1"/>
</dbReference>
<dbReference type="AlphaFoldDB" id="F3GIM1"/>
<evidence type="ECO:0000256" key="2">
    <source>
        <dbReference type="ARBA" id="ARBA00010075"/>
    </source>
</evidence>
<evidence type="ECO:0000256" key="1">
    <source>
        <dbReference type="ARBA" id="ARBA00003544"/>
    </source>
</evidence>
<dbReference type="InterPro" id="IPR047959">
    <property type="entry name" value="Transpos_IS5"/>
</dbReference>
<dbReference type="EMBL" id="AEAI01001861">
    <property type="protein sequence ID" value="EGH46924.1"/>
    <property type="molecule type" value="Genomic_DNA"/>
</dbReference>
<dbReference type="GO" id="GO:0003677">
    <property type="term" value="F:DNA binding"/>
    <property type="evidence" value="ECO:0007669"/>
    <property type="project" value="UniProtKB-KW"/>
</dbReference>
<evidence type="ECO:0000256" key="5">
    <source>
        <dbReference type="ARBA" id="ARBA00023172"/>
    </source>
</evidence>
<dbReference type="NCBIfam" id="NF033581">
    <property type="entry name" value="transpos_IS5_4"/>
    <property type="match status" value="1"/>
</dbReference>
<dbReference type="PANTHER" id="PTHR35604">
    <property type="entry name" value="TRANSPOSASE INSH FOR INSERTION SEQUENCE ELEMENT IS5A-RELATED"/>
    <property type="match status" value="1"/>
</dbReference>
<evidence type="ECO:0000259" key="7">
    <source>
        <dbReference type="Pfam" id="PF05598"/>
    </source>
</evidence>
<reference evidence="8 9" key="1">
    <citation type="journal article" date="2011" name="PLoS Pathog.">
        <title>Dynamic evolution of pathogenicity revealed by sequencing and comparative genomics of 19 Pseudomonas syringae isolates.</title>
        <authorList>
            <person name="Baltrus D.A."/>
            <person name="Nishimura M.T."/>
            <person name="Romanchuk A."/>
            <person name="Chang J.H."/>
            <person name="Mukhtar M.S."/>
            <person name="Cherkis K."/>
            <person name="Roach J."/>
            <person name="Grant S.R."/>
            <person name="Jones C.D."/>
            <person name="Dangl J.L."/>
        </authorList>
    </citation>
    <scope>NUCLEOTIDE SEQUENCE [LARGE SCALE GENOMIC DNA]</scope>
    <source>
        <strain evidence="8 9">1704B</strain>
    </source>
</reference>
<keyword evidence="9" id="KW-1185">Reference proteome</keyword>
<comment type="similarity">
    <text evidence="2">Belongs to the transposase 11 family.</text>
</comment>
<evidence type="ECO:0000256" key="3">
    <source>
        <dbReference type="ARBA" id="ARBA00022578"/>
    </source>
</evidence>
<feature type="domain" description="Transposase InsH N-terminal" evidence="7">
    <location>
        <begin position="2"/>
        <end position="69"/>
    </location>
</feature>
<protein>
    <submittedName>
        <fullName evidence="8">Transposase family protein</fullName>
    </submittedName>
</protein>
<dbReference type="Proteomes" id="UP000004986">
    <property type="component" value="Unassembled WGS sequence"/>
</dbReference>
<keyword evidence="4" id="KW-0238">DNA-binding</keyword>
<name>F3GIM1_PSESJ</name>
<dbReference type="Pfam" id="PF05598">
    <property type="entry name" value="DUF772"/>
    <property type="match status" value="1"/>
</dbReference>
<keyword evidence="3" id="KW-0815">Transposition</keyword>
<dbReference type="PATRIC" id="fig|629263.4.peg.5292"/>
<dbReference type="GO" id="GO:0006313">
    <property type="term" value="P:DNA transposition"/>
    <property type="evidence" value="ECO:0007669"/>
    <property type="project" value="InterPro"/>
</dbReference>
<evidence type="ECO:0000313" key="8">
    <source>
        <dbReference type="EMBL" id="EGH46924.1"/>
    </source>
</evidence>
<evidence type="ECO:0000313" key="9">
    <source>
        <dbReference type="Proteomes" id="UP000004986"/>
    </source>
</evidence>
<comment type="function">
    <text evidence="1">Involved in the transposition of the insertion sequence IS5.</text>
</comment>
<accession>F3GIM1</accession>
<evidence type="ECO:0000259" key="6">
    <source>
        <dbReference type="Pfam" id="PF01609"/>
    </source>
</evidence>
<sequence length="269" mass="30323">EPFYPKAGGGRKPYPLETMLRIHLLQNWFSLSDPAMEEALYETTPMRQFARLTLSAPIPEDTTIMNFQHLLEKHQLAPAILAVINGYLQEKGLSLRQGTIVDATIIHAPSSTKNEEGKRDPEMHQTKKGNQYFFGMKAHIGADAESGLVHHVHGTAANVADVTQVAELLRGEENAVYADAGYISVEKREEHENREVIWQIAARRSTYSRFNKRSVLYKAKRKIEYCKAQTRAKVEHPFRVIKRHVSVVQLSVVSLISKGVELNIPSLGL</sequence>
<dbReference type="GO" id="GO:0004803">
    <property type="term" value="F:transposase activity"/>
    <property type="evidence" value="ECO:0007669"/>
    <property type="project" value="InterPro"/>
</dbReference>
<feature type="domain" description="Transposase IS4-like" evidence="6">
    <location>
        <begin position="96"/>
        <end position="245"/>
    </location>
</feature>
<dbReference type="PANTHER" id="PTHR35604:SF2">
    <property type="entry name" value="TRANSPOSASE INSH FOR INSERTION SEQUENCE ELEMENT IS5A-RELATED"/>
    <property type="match status" value="1"/>
</dbReference>
<gene>
    <name evidence="8" type="ORF">PSYPI_33408</name>
</gene>
<organism evidence="8 9">
    <name type="scientific">Pseudomonas syringae pv. pisi str. 1704B</name>
    <dbReference type="NCBI Taxonomy" id="629263"/>
    <lineage>
        <taxon>Bacteria</taxon>
        <taxon>Pseudomonadati</taxon>
        <taxon>Pseudomonadota</taxon>
        <taxon>Gammaproteobacteria</taxon>
        <taxon>Pseudomonadales</taxon>
        <taxon>Pseudomonadaceae</taxon>
        <taxon>Pseudomonas</taxon>
        <taxon>Pseudomonas syringae</taxon>
    </lineage>
</organism>
<dbReference type="InterPro" id="IPR008490">
    <property type="entry name" value="Transposase_InsH_N"/>
</dbReference>
<dbReference type="InterPro" id="IPR002559">
    <property type="entry name" value="Transposase_11"/>
</dbReference>
<comment type="caution">
    <text evidence="8">The sequence shown here is derived from an EMBL/GenBank/DDBJ whole genome shotgun (WGS) entry which is preliminary data.</text>
</comment>
<dbReference type="HOGENOM" id="CLU_1032520_0_0_6"/>
<keyword evidence="5" id="KW-0233">DNA recombination</keyword>
<evidence type="ECO:0000256" key="4">
    <source>
        <dbReference type="ARBA" id="ARBA00023125"/>
    </source>
</evidence>